<keyword evidence="3" id="KW-1185">Reference proteome</keyword>
<evidence type="ECO:0000313" key="3">
    <source>
        <dbReference type="Proteomes" id="UP000002431"/>
    </source>
</evidence>
<feature type="compositionally biased region" description="Pro residues" evidence="1">
    <location>
        <begin position="40"/>
        <end position="52"/>
    </location>
</feature>
<dbReference type="HOGENOM" id="CLU_2232160_0_0_0"/>
<name>A8ZRH3_DEIGD</name>
<sequence>MTKSRRVAAPDDTQPAAADGTPAAAPQDTPAAADAAPSVIEPPSPPAAPVDPPIHAHTPISARAYAEETPRLTREARDILCRIHGQERHTREEWDALAQKYGGKR</sequence>
<feature type="compositionally biased region" description="Low complexity" evidence="1">
    <location>
        <begin position="10"/>
        <end position="39"/>
    </location>
</feature>
<geneLocation type="plasmid" evidence="2 3">
    <name>pDGEO02</name>
</geneLocation>
<evidence type="ECO:0000313" key="2">
    <source>
        <dbReference type="EMBL" id="ABW35082.1"/>
    </source>
</evidence>
<dbReference type="Proteomes" id="UP000002431">
    <property type="component" value="Plasmid pDGEO02"/>
</dbReference>
<reference evidence="2" key="1">
    <citation type="submission" date="2007-10" db="EMBL/GenBank/DDBJ databases">
        <title>Complete sequence of Plasmid2 pDGEO02 of Deinococcus geothermalis DSM 11300.</title>
        <authorList>
            <consortium name="US DOE Joint Genome Institute"/>
            <person name="Copeland A."/>
            <person name="Lucas S."/>
            <person name="Lapidus A."/>
            <person name="Barry K."/>
            <person name="Detter J.C."/>
            <person name="Glavina del Rio T."/>
            <person name="Hammon N."/>
            <person name="Israni S."/>
            <person name="Dalin E."/>
            <person name="Tice H."/>
            <person name="Pitluck S."/>
            <person name="Brettin T."/>
            <person name="Bruce D."/>
            <person name="Han C."/>
            <person name="Tapia R."/>
            <person name="Saunders E."/>
            <person name="Gilna P."/>
            <person name="Schmutz J."/>
            <person name="Larimer F."/>
            <person name="Land M."/>
            <person name="Hauser L."/>
            <person name="Kyrpides N."/>
            <person name="Kim E."/>
            <person name="Daly M.J."/>
            <person name="Fredrickson J.K."/>
            <person name="Makarova K.S."/>
            <person name="Gaidamakova E.K."/>
            <person name="Zhai M."/>
            <person name="Richardson P."/>
        </authorList>
    </citation>
    <scope>NUCLEOTIDE SEQUENCE [LARGE SCALE GENOMIC DNA]</scope>
    <source>
        <strain evidence="2">DSM 11300</strain>
        <plasmid evidence="2">pDGEO02</plasmid>
    </source>
</reference>
<protein>
    <submittedName>
        <fullName evidence="2">Uncharacterized protein</fullName>
    </submittedName>
</protein>
<dbReference type="EMBL" id="CP000856">
    <property type="protein sequence ID" value="ABW35082.1"/>
    <property type="molecule type" value="Genomic_DNA"/>
</dbReference>
<evidence type="ECO:0000256" key="1">
    <source>
        <dbReference type="SAM" id="MobiDB-lite"/>
    </source>
</evidence>
<dbReference type="RefSeq" id="WP_012173305.1">
    <property type="nucleotide sequence ID" value="NC_009939.1"/>
</dbReference>
<dbReference type="AlphaFoldDB" id="A8ZRH3"/>
<feature type="region of interest" description="Disordered" evidence="1">
    <location>
        <begin position="1"/>
        <end position="72"/>
    </location>
</feature>
<organism evidence="2 3">
    <name type="scientific">Deinococcus geothermalis (strain DSM 11300 / CIP 105573 / AG-3a)</name>
    <dbReference type="NCBI Taxonomy" id="319795"/>
    <lineage>
        <taxon>Bacteria</taxon>
        <taxon>Thermotogati</taxon>
        <taxon>Deinococcota</taxon>
        <taxon>Deinococci</taxon>
        <taxon>Deinococcales</taxon>
        <taxon>Deinococcaceae</taxon>
        <taxon>Deinococcus</taxon>
    </lineage>
</organism>
<keyword evidence="2" id="KW-0614">Plasmid</keyword>
<proteinExistence type="predicted"/>
<feature type="region of interest" description="Disordered" evidence="1">
    <location>
        <begin position="86"/>
        <end position="105"/>
    </location>
</feature>
<gene>
    <name evidence="2" type="ORF">Dgeo_3041</name>
</gene>
<accession>A8ZRH3</accession>
<dbReference type="KEGG" id="dge:Dgeo_3041"/>